<dbReference type="Pfam" id="PF00440">
    <property type="entry name" value="TetR_N"/>
    <property type="match status" value="1"/>
</dbReference>
<dbReference type="Gene3D" id="1.10.357.10">
    <property type="entry name" value="Tetracycline Repressor, domain 2"/>
    <property type="match status" value="1"/>
</dbReference>
<dbReference type="InterPro" id="IPR011075">
    <property type="entry name" value="TetR_C"/>
</dbReference>
<sequence length="217" mass="24143">MMNNGISAISPIEGLSRPRRRLPASARISQILDAALQVFSDKGFASARLDDIARAAGMSKGGIYTHFVSKEQIFAALLKCLIKPVLLPPESKDCEEPVTVDLVIQRLLDPMYETLMEPKALLAVRLLLADGMHAPEVFMQWQRTMFDPHLANVTSMIQRGVQQGTLRPSVATMAPRLIMSPSMHAMFESLVHGRVDLEGIHEWKRLHVAVVRELLTP</sequence>
<dbReference type="PROSITE" id="PS50977">
    <property type="entry name" value="HTH_TETR_2"/>
    <property type="match status" value="1"/>
</dbReference>
<name>A0A373FMR6_COMTE</name>
<evidence type="ECO:0000259" key="5">
    <source>
        <dbReference type="PROSITE" id="PS50977"/>
    </source>
</evidence>
<evidence type="ECO:0000313" key="6">
    <source>
        <dbReference type="EMBL" id="RGE45448.1"/>
    </source>
</evidence>
<dbReference type="OrthoDB" id="116240at2"/>
<proteinExistence type="predicted"/>
<evidence type="ECO:0000256" key="1">
    <source>
        <dbReference type="ARBA" id="ARBA00023015"/>
    </source>
</evidence>
<feature type="domain" description="HTH tetR-type" evidence="5">
    <location>
        <begin position="25"/>
        <end position="85"/>
    </location>
</feature>
<evidence type="ECO:0000256" key="4">
    <source>
        <dbReference type="PROSITE-ProRule" id="PRU00335"/>
    </source>
</evidence>
<feature type="DNA-binding region" description="H-T-H motif" evidence="4">
    <location>
        <begin position="48"/>
        <end position="67"/>
    </location>
</feature>
<dbReference type="Pfam" id="PF16859">
    <property type="entry name" value="TetR_C_11"/>
    <property type="match status" value="1"/>
</dbReference>
<evidence type="ECO:0000256" key="3">
    <source>
        <dbReference type="ARBA" id="ARBA00023163"/>
    </source>
</evidence>
<evidence type="ECO:0000313" key="7">
    <source>
        <dbReference type="Proteomes" id="UP000261948"/>
    </source>
</evidence>
<dbReference type="InterPro" id="IPR009057">
    <property type="entry name" value="Homeodomain-like_sf"/>
</dbReference>
<dbReference type="AlphaFoldDB" id="A0A373FMR6"/>
<dbReference type="PRINTS" id="PR00455">
    <property type="entry name" value="HTHTETR"/>
</dbReference>
<gene>
    <name evidence="6" type="ORF">DZC30_09345</name>
</gene>
<dbReference type="FunFam" id="1.10.10.60:FF:000141">
    <property type="entry name" value="TetR family transcriptional regulator"/>
    <property type="match status" value="1"/>
</dbReference>
<dbReference type="EMBL" id="QURR01000009">
    <property type="protein sequence ID" value="RGE45448.1"/>
    <property type="molecule type" value="Genomic_DNA"/>
</dbReference>
<protein>
    <submittedName>
        <fullName evidence="6">TetR/AcrR family transcriptional regulator</fullName>
    </submittedName>
</protein>
<dbReference type="InterPro" id="IPR036271">
    <property type="entry name" value="Tet_transcr_reg_TetR-rel_C_sf"/>
</dbReference>
<evidence type="ECO:0000256" key="2">
    <source>
        <dbReference type="ARBA" id="ARBA00023125"/>
    </source>
</evidence>
<dbReference type="SUPFAM" id="SSF48498">
    <property type="entry name" value="Tetracyclin repressor-like, C-terminal domain"/>
    <property type="match status" value="1"/>
</dbReference>
<keyword evidence="7" id="KW-1185">Reference proteome</keyword>
<reference evidence="6 7" key="1">
    <citation type="submission" date="2018-08" db="EMBL/GenBank/DDBJ databases">
        <title>Comamonas testosteroni strain SWCO2.</title>
        <authorList>
            <person name="Jiang N."/>
            <person name="Zhang X.Z."/>
        </authorList>
    </citation>
    <scope>NUCLEOTIDE SEQUENCE [LARGE SCALE GENOMIC DNA]</scope>
    <source>
        <strain evidence="6 7">SWCO2</strain>
    </source>
</reference>
<dbReference type="InterPro" id="IPR001647">
    <property type="entry name" value="HTH_TetR"/>
</dbReference>
<dbReference type="PANTHER" id="PTHR30055">
    <property type="entry name" value="HTH-TYPE TRANSCRIPTIONAL REGULATOR RUTR"/>
    <property type="match status" value="1"/>
</dbReference>
<keyword evidence="2 4" id="KW-0238">DNA-binding</keyword>
<dbReference type="InterPro" id="IPR050109">
    <property type="entry name" value="HTH-type_TetR-like_transc_reg"/>
</dbReference>
<keyword evidence="1" id="KW-0805">Transcription regulation</keyword>
<dbReference type="SUPFAM" id="SSF46689">
    <property type="entry name" value="Homeodomain-like"/>
    <property type="match status" value="1"/>
</dbReference>
<dbReference type="Proteomes" id="UP000261948">
    <property type="component" value="Unassembled WGS sequence"/>
</dbReference>
<dbReference type="PANTHER" id="PTHR30055:SF234">
    <property type="entry name" value="HTH-TYPE TRANSCRIPTIONAL REGULATOR BETI"/>
    <property type="match status" value="1"/>
</dbReference>
<keyword evidence="3" id="KW-0804">Transcription</keyword>
<dbReference type="GO" id="GO:0000976">
    <property type="term" value="F:transcription cis-regulatory region binding"/>
    <property type="evidence" value="ECO:0007669"/>
    <property type="project" value="TreeGrafter"/>
</dbReference>
<accession>A0A373FMR6</accession>
<dbReference type="GO" id="GO:0003700">
    <property type="term" value="F:DNA-binding transcription factor activity"/>
    <property type="evidence" value="ECO:0007669"/>
    <property type="project" value="TreeGrafter"/>
</dbReference>
<organism evidence="6 7">
    <name type="scientific">Comamonas testosteroni</name>
    <name type="common">Pseudomonas testosteroni</name>
    <dbReference type="NCBI Taxonomy" id="285"/>
    <lineage>
        <taxon>Bacteria</taxon>
        <taxon>Pseudomonadati</taxon>
        <taxon>Pseudomonadota</taxon>
        <taxon>Betaproteobacteria</taxon>
        <taxon>Burkholderiales</taxon>
        <taxon>Comamonadaceae</taxon>
        <taxon>Comamonas</taxon>
    </lineage>
</organism>
<comment type="caution">
    <text evidence="6">The sequence shown here is derived from an EMBL/GenBank/DDBJ whole genome shotgun (WGS) entry which is preliminary data.</text>
</comment>